<protein>
    <submittedName>
        <fullName evidence="2">Uncharacterized protein</fullName>
    </submittedName>
</protein>
<sequence>MELTIKKIIPFLSLALSLSVSTLQAQENMFDAIPKMLRNGEVSTILAEFSDQPQTLAQIYVNMGRPDKAHNMIQRFSKAGYCNVEPEFEKVSGKGLAEELLADQKIVMINENHFNPAARAVALSWLPWLKAQGITHVGFEAFEPDAKQTEAFYIQEPMMSNLVQEATKLGLNVFGYEAETPAPKGAGFVERFEFRDKQQAENIVSRIDDAPADARFLIFAGWGHIAEAPLTGPNLEPYRVMGDFLNNRYGYETLSIDTTACSFEGRNKDPLATYAYRHDDNIINVGSVQNVDIQLRLPMAPADDPSYFRQLLGEPYLPNIDKWPENASVILQAYHPETEFPADRVLSEAGQKLPLYLNSGSYHVTLHDLDGNLLWDKRINLRKK</sequence>
<dbReference type="Proteomes" id="UP000295531">
    <property type="component" value="Unassembled WGS sequence"/>
</dbReference>
<dbReference type="EMBL" id="SNXI01000001">
    <property type="protein sequence ID" value="TDP40648.1"/>
    <property type="molecule type" value="Genomic_DNA"/>
</dbReference>
<evidence type="ECO:0000256" key="1">
    <source>
        <dbReference type="SAM" id="SignalP"/>
    </source>
</evidence>
<feature type="signal peptide" evidence="1">
    <location>
        <begin position="1"/>
        <end position="25"/>
    </location>
</feature>
<comment type="caution">
    <text evidence="2">The sequence shown here is derived from an EMBL/GenBank/DDBJ whole genome shotgun (WGS) entry which is preliminary data.</text>
</comment>
<dbReference type="AlphaFoldDB" id="A0A4R6PQ80"/>
<evidence type="ECO:0000313" key="2">
    <source>
        <dbReference type="EMBL" id="TDP40648.1"/>
    </source>
</evidence>
<proteinExistence type="predicted"/>
<gene>
    <name evidence="2" type="ORF">DEU29_101197</name>
</gene>
<dbReference type="SUPFAM" id="SSF159501">
    <property type="entry name" value="EreA/ChaN-like"/>
    <property type="match status" value="2"/>
</dbReference>
<dbReference type="RefSeq" id="WP_133538322.1">
    <property type="nucleotide sequence ID" value="NZ_SNXI01000001.1"/>
</dbReference>
<evidence type="ECO:0000313" key="3">
    <source>
        <dbReference type="Proteomes" id="UP000295531"/>
    </source>
</evidence>
<reference evidence="2 3" key="1">
    <citation type="submission" date="2019-03" db="EMBL/GenBank/DDBJ databases">
        <title>Freshwater and sediment microbial communities from various areas in North America, analyzing microbe dynamics in response to fracking.</title>
        <authorList>
            <person name="Lamendella R."/>
        </authorList>
    </citation>
    <scope>NUCLEOTIDE SEQUENCE [LARGE SCALE GENOMIC DNA]</scope>
    <source>
        <strain evidence="2 3">18_TX</strain>
    </source>
</reference>
<feature type="chain" id="PRO_5020417738" evidence="1">
    <location>
        <begin position="26"/>
        <end position="384"/>
    </location>
</feature>
<accession>A0A4R6PQ80</accession>
<organism evidence="2 3">
    <name type="scientific">Idiomarina aquatica</name>
    <dbReference type="NCBI Taxonomy" id="1327752"/>
    <lineage>
        <taxon>Bacteria</taxon>
        <taxon>Pseudomonadati</taxon>
        <taxon>Pseudomonadota</taxon>
        <taxon>Gammaproteobacteria</taxon>
        <taxon>Alteromonadales</taxon>
        <taxon>Idiomarinaceae</taxon>
        <taxon>Idiomarina</taxon>
    </lineage>
</organism>
<keyword evidence="3" id="KW-1185">Reference proteome</keyword>
<keyword evidence="1" id="KW-0732">Signal</keyword>
<dbReference type="OrthoDB" id="6238826at2"/>
<name>A0A4R6PQ80_9GAMM</name>